<keyword evidence="8" id="KW-1185">Reference proteome</keyword>
<evidence type="ECO:0000256" key="1">
    <source>
        <dbReference type="ARBA" id="ARBA00022679"/>
    </source>
</evidence>
<dbReference type="HAMAP" id="MF_00361">
    <property type="entry name" value="NAD_kinase"/>
    <property type="match status" value="1"/>
</dbReference>
<dbReference type="InterPro" id="IPR017437">
    <property type="entry name" value="ATP-NAD_kinase_PpnK-typ_C"/>
</dbReference>
<feature type="binding site" evidence="6">
    <location>
        <position position="170"/>
    </location>
    <ligand>
        <name>NAD(+)</name>
        <dbReference type="ChEBI" id="CHEBI:57540"/>
    </ligand>
</feature>
<feature type="binding site" evidence="6">
    <location>
        <begin position="60"/>
        <end position="61"/>
    </location>
    <ligand>
        <name>NAD(+)</name>
        <dbReference type="ChEBI" id="CHEBI:57540"/>
    </ligand>
</feature>
<organism evidence="7 8">
    <name type="scientific">Uabimicrobium amorphum</name>
    <dbReference type="NCBI Taxonomy" id="2596890"/>
    <lineage>
        <taxon>Bacteria</taxon>
        <taxon>Pseudomonadati</taxon>
        <taxon>Planctomycetota</taxon>
        <taxon>Candidatus Uabimicrobiia</taxon>
        <taxon>Candidatus Uabimicrobiales</taxon>
        <taxon>Candidatus Uabimicrobiaceae</taxon>
        <taxon>Candidatus Uabimicrobium</taxon>
    </lineage>
</organism>
<dbReference type="OrthoDB" id="9774737at2"/>
<gene>
    <name evidence="6" type="primary">nadK</name>
    <name evidence="7" type="ORF">UABAM_04406</name>
</gene>
<dbReference type="EMBL" id="AP019860">
    <property type="protein sequence ID" value="BBM86020.1"/>
    <property type="molecule type" value="Genomic_DNA"/>
</dbReference>
<feature type="binding site" evidence="6">
    <location>
        <begin position="173"/>
        <end position="178"/>
    </location>
    <ligand>
        <name>NAD(+)</name>
        <dbReference type="ChEBI" id="CHEBI:57540"/>
    </ligand>
</feature>
<name>A0A5S9IR26_UABAM</name>
<evidence type="ECO:0000256" key="4">
    <source>
        <dbReference type="ARBA" id="ARBA00023027"/>
    </source>
</evidence>
<dbReference type="KEGG" id="uam:UABAM_04406"/>
<dbReference type="GO" id="GO:0006741">
    <property type="term" value="P:NADP+ biosynthetic process"/>
    <property type="evidence" value="ECO:0007669"/>
    <property type="project" value="UniProtKB-UniRule"/>
</dbReference>
<keyword evidence="6" id="KW-0067">ATP-binding</keyword>
<evidence type="ECO:0000313" key="8">
    <source>
        <dbReference type="Proteomes" id="UP000326354"/>
    </source>
</evidence>
<dbReference type="GO" id="GO:0003951">
    <property type="term" value="F:NAD+ kinase activity"/>
    <property type="evidence" value="ECO:0007669"/>
    <property type="project" value="UniProtKB-UniRule"/>
</dbReference>
<dbReference type="GO" id="GO:0019674">
    <property type="term" value="P:NAD+ metabolic process"/>
    <property type="evidence" value="ECO:0007669"/>
    <property type="project" value="InterPro"/>
</dbReference>
<dbReference type="AlphaFoldDB" id="A0A5S9IR26"/>
<keyword evidence="6" id="KW-0963">Cytoplasm</keyword>
<protein>
    <recommendedName>
        <fullName evidence="6">NAD kinase</fullName>
        <ecNumber evidence="6">2.7.1.23</ecNumber>
    </recommendedName>
    <alternativeName>
        <fullName evidence="6">ATP-dependent NAD kinase</fullName>
    </alternativeName>
</protein>
<dbReference type="PANTHER" id="PTHR20275">
    <property type="entry name" value="NAD KINASE"/>
    <property type="match status" value="1"/>
</dbReference>
<dbReference type="RefSeq" id="WP_151970100.1">
    <property type="nucleotide sequence ID" value="NZ_AP019860.1"/>
</dbReference>
<dbReference type="GO" id="GO:0051287">
    <property type="term" value="F:NAD binding"/>
    <property type="evidence" value="ECO:0007669"/>
    <property type="project" value="UniProtKB-ARBA"/>
</dbReference>
<comment type="catalytic activity">
    <reaction evidence="5 6">
        <text>NAD(+) + ATP = ADP + NADP(+) + H(+)</text>
        <dbReference type="Rhea" id="RHEA:18629"/>
        <dbReference type="ChEBI" id="CHEBI:15378"/>
        <dbReference type="ChEBI" id="CHEBI:30616"/>
        <dbReference type="ChEBI" id="CHEBI:57540"/>
        <dbReference type="ChEBI" id="CHEBI:58349"/>
        <dbReference type="ChEBI" id="CHEBI:456216"/>
        <dbReference type="EC" id="2.7.1.23"/>
    </reaction>
</comment>
<feature type="binding site" evidence="6">
    <location>
        <position position="233"/>
    </location>
    <ligand>
        <name>NAD(+)</name>
        <dbReference type="ChEBI" id="CHEBI:57540"/>
    </ligand>
</feature>
<comment type="subcellular location">
    <subcellularLocation>
        <location evidence="6">Cytoplasm</location>
    </subcellularLocation>
</comment>
<keyword evidence="2 6" id="KW-0418">Kinase</keyword>
<feature type="active site" description="Proton acceptor" evidence="6">
    <location>
        <position position="60"/>
    </location>
</feature>
<feature type="binding site" evidence="6">
    <location>
        <position position="162"/>
    </location>
    <ligand>
        <name>NAD(+)</name>
        <dbReference type="ChEBI" id="CHEBI:57540"/>
    </ligand>
</feature>
<dbReference type="InterPro" id="IPR016064">
    <property type="entry name" value="NAD/diacylglycerol_kinase_sf"/>
</dbReference>
<comment type="function">
    <text evidence="6">Involved in the regulation of the intracellular balance of NAD and NADP, and is a key enzyme in the biosynthesis of NADP. Catalyzes specifically the phosphorylation on 2'-hydroxyl of the adenosine moiety of NAD to yield NADP.</text>
</comment>
<comment type="caution">
    <text evidence="6">Lacks conserved residue(s) required for the propagation of feature annotation.</text>
</comment>
<feature type="binding site" evidence="6">
    <location>
        <begin position="133"/>
        <end position="134"/>
    </location>
    <ligand>
        <name>NAD(+)</name>
        <dbReference type="ChEBI" id="CHEBI:57540"/>
    </ligand>
</feature>
<sequence length="282" mass="31002">MEKFALVADFSKSEVRKAVKAFQASVKPIELVDCFEKPEQLDSSIISQKKIQGIIVFGGDGFILSTARQLDAPIPVVGVNFGKVGFLTEVSISELPQCMSKIVSGEFTVQKRIMLHFEIIRDGEVVNETVALNDGVIKNVASRLICCQIKVNDEEMCTYGGDGVIISTPVGSTAYSMSAGGPVLTPGMSAMIITPICPHTLTMRPVIIPSDNTIEVCFYPPYPGGCIFTADGQIYFDLNENDIIRVKQAERSFHILKTGNRNFFDILKEKFSWGGKKYLMQP</sequence>
<proteinExistence type="inferred from homology"/>
<evidence type="ECO:0000256" key="5">
    <source>
        <dbReference type="ARBA" id="ARBA00047925"/>
    </source>
</evidence>
<dbReference type="InterPro" id="IPR002504">
    <property type="entry name" value="NADK"/>
</dbReference>
<dbReference type="EC" id="2.7.1.23" evidence="6"/>
<comment type="similarity">
    <text evidence="6">Belongs to the NAD kinase family.</text>
</comment>
<keyword evidence="3 6" id="KW-0521">NADP</keyword>
<keyword evidence="1 6" id="KW-0808">Transferase</keyword>
<dbReference type="Pfam" id="PF01513">
    <property type="entry name" value="NAD_kinase"/>
    <property type="match status" value="1"/>
</dbReference>
<evidence type="ECO:0000256" key="6">
    <source>
        <dbReference type="HAMAP-Rule" id="MF_00361"/>
    </source>
</evidence>
<dbReference type="InterPro" id="IPR017438">
    <property type="entry name" value="ATP-NAD_kinase_N"/>
</dbReference>
<comment type="cofactor">
    <cofactor evidence="6">
        <name>a divalent metal cation</name>
        <dbReference type="ChEBI" id="CHEBI:60240"/>
    </cofactor>
</comment>
<keyword evidence="4 6" id="KW-0520">NAD</keyword>
<evidence type="ECO:0000313" key="7">
    <source>
        <dbReference type="EMBL" id="BBM86020.1"/>
    </source>
</evidence>
<dbReference type="GO" id="GO:0046872">
    <property type="term" value="F:metal ion binding"/>
    <property type="evidence" value="ECO:0007669"/>
    <property type="project" value="UniProtKB-UniRule"/>
</dbReference>
<dbReference type="Gene3D" id="3.40.50.10330">
    <property type="entry name" value="Probable inorganic polyphosphate/atp-NAD kinase, domain 1"/>
    <property type="match status" value="1"/>
</dbReference>
<accession>A0A5S9IR26</accession>
<feature type="binding site" evidence="6">
    <location>
        <position position="143"/>
    </location>
    <ligand>
        <name>NAD(+)</name>
        <dbReference type="ChEBI" id="CHEBI:57540"/>
    </ligand>
</feature>
<dbReference type="Pfam" id="PF20143">
    <property type="entry name" value="NAD_kinase_C"/>
    <property type="match status" value="1"/>
</dbReference>
<dbReference type="Gene3D" id="2.60.200.30">
    <property type="entry name" value="Probable inorganic polyphosphate/atp-NAD kinase, domain 2"/>
    <property type="match status" value="1"/>
</dbReference>
<dbReference type="Proteomes" id="UP000326354">
    <property type="component" value="Chromosome"/>
</dbReference>
<reference evidence="7 8" key="1">
    <citation type="submission" date="2019-08" db="EMBL/GenBank/DDBJ databases">
        <title>Complete genome sequence of Candidatus Uab amorphum.</title>
        <authorList>
            <person name="Shiratori T."/>
            <person name="Suzuki S."/>
            <person name="Kakizawa Y."/>
            <person name="Ishida K."/>
        </authorList>
    </citation>
    <scope>NUCLEOTIDE SEQUENCE [LARGE SCALE GENOMIC DNA]</scope>
    <source>
        <strain evidence="7 8">SRT547</strain>
    </source>
</reference>
<dbReference type="PANTHER" id="PTHR20275:SF0">
    <property type="entry name" value="NAD KINASE"/>
    <property type="match status" value="1"/>
</dbReference>
<evidence type="ECO:0000256" key="2">
    <source>
        <dbReference type="ARBA" id="ARBA00022777"/>
    </source>
</evidence>
<keyword evidence="6" id="KW-0547">Nucleotide-binding</keyword>
<dbReference type="GO" id="GO:0005737">
    <property type="term" value="C:cytoplasm"/>
    <property type="evidence" value="ECO:0007669"/>
    <property type="project" value="UniProtKB-SubCell"/>
</dbReference>
<dbReference type="GO" id="GO:0005524">
    <property type="term" value="F:ATP binding"/>
    <property type="evidence" value="ECO:0007669"/>
    <property type="project" value="UniProtKB-KW"/>
</dbReference>
<dbReference type="SUPFAM" id="SSF111331">
    <property type="entry name" value="NAD kinase/diacylglycerol kinase-like"/>
    <property type="match status" value="1"/>
</dbReference>
<evidence type="ECO:0000256" key="3">
    <source>
        <dbReference type="ARBA" id="ARBA00022857"/>
    </source>
</evidence>